<evidence type="ECO:0000313" key="1">
    <source>
        <dbReference type="EMBL" id="MBW80578.1"/>
    </source>
</evidence>
<sequence length="32" mass="3658">MQCLLLQSPWSFNIHIGIVHSHSSVFVAFMDL</sequence>
<reference evidence="1" key="1">
    <citation type="submission" date="2018-02" db="EMBL/GenBank/DDBJ databases">
        <title>Rhizophora mucronata_Transcriptome.</title>
        <authorList>
            <person name="Meera S.P."/>
            <person name="Sreeshan A."/>
            <person name="Augustine A."/>
        </authorList>
    </citation>
    <scope>NUCLEOTIDE SEQUENCE</scope>
    <source>
        <tissue evidence="1">Leaf</tissue>
    </source>
</reference>
<dbReference type="EMBL" id="GGEC01000095">
    <property type="protein sequence ID" value="MBW80578.1"/>
    <property type="molecule type" value="Transcribed_RNA"/>
</dbReference>
<accession>A0A2P2IH78</accession>
<proteinExistence type="predicted"/>
<dbReference type="AlphaFoldDB" id="A0A2P2IH78"/>
<protein>
    <submittedName>
        <fullName evidence="1">Uncharacterized protein</fullName>
    </submittedName>
</protein>
<name>A0A2P2IH78_RHIMU</name>
<organism evidence="1">
    <name type="scientific">Rhizophora mucronata</name>
    <name type="common">Asiatic mangrove</name>
    <dbReference type="NCBI Taxonomy" id="61149"/>
    <lineage>
        <taxon>Eukaryota</taxon>
        <taxon>Viridiplantae</taxon>
        <taxon>Streptophyta</taxon>
        <taxon>Embryophyta</taxon>
        <taxon>Tracheophyta</taxon>
        <taxon>Spermatophyta</taxon>
        <taxon>Magnoliopsida</taxon>
        <taxon>eudicotyledons</taxon>
        <taxon>Gunneridae</taxon>
        <taxon>Pentapetalae</taxon>
        <taxon>rosids</taxon>
        <taxon>fabids</taxon>
        <taxon>Malpighiales</taxon>
        <taxon>Rhizophoraceae</taxon>
        <taxon>Rhizophora</taxon>
    </lineage>
</organism>